<dbReference type="GO" id="GO:0046872">
    <property type="term" value="F:metal ion binding"/>
    <property type="evidence" value="ECO:0007669"/>
    <property type="project" value="UniProtKB-KW"/>
</dbReference>
<organism evidence="11 12">
    <name type="scientific">Coemansia brasiliensis</name>
    <dbReference type="NCBI Taxonomy" id="2650707"/>
    <lineage>
        <taxon>Eukaryota</taxon>
        <taxon>Fungi</taxon>
        <taxon>Fungi incertae sedis</taxon>
        <taxon>Zoopagomycota</taxon>
        <taxon>Kickxellomycotina</taxon>
        <taxon>Kickxellomycetes</taxon>
        <taxon>Kickxellales</taxon>
        <taxon>Kickxellaceae</taxon>
        <taxon>Coemansia</taxon>
    </lineage>
</organism>
<keyword evidence="6" id="KW-0630">Potassium</keyword>
<protein>
    <recommendedName>
        <fullName evidence="9">2-oxoisovalerate dehydrogenase subunit alpha</fullName>
        <ecNumber evidence="9">1.2.4.4</ecNumber>
    </recommendedName>
    <alternativeName>
        <fullName evidence="9">Branched-chain alpha-keto acid dehydrogenase E1 component alpha chain</fullName>
    </alternativeName>
</protein>
<reference evidence="11" key="1">
    <citation type="submission" date="2022-07" db="EMBL/GenBank/DDBJ databases">
        <title>Phylogenomic reconstructions and comparative analyses of Kickxellomycotina fungi.</title>
        <authorList>
            <person name="Reynolds N.K."/>
            <person name="Stajich J.E."/>
            <person name="Barry K."/>
            <person name="Grigoriev I.V."/>
            <person name="Crous P."/>
            <person name="Smith M.E."/>
        </authorList>
    </citation>
    <scope>NUCLEOTIDE SEQUENCE</scope>
    <source>
        <strain evidence="11">NRRL 1566</strain>
    </source>
</reference>
<keyword evidence="9" id="KW-0786">Thiamine pyrophosphate</keyword>
<dbReference type="GO" id="GO:0005759">
    <property type="term" value="C:mitochondrial matrix"/>
    <property type="evidence" value="ECO:0007669"/>
    <property type="project" value="UniProtKB-SubCell"/>
</dbReference>
<dbReference type="GO" id="GO:0009083">
    <property type="term" value="P:branched-chain amino acid catabolic process"/>
    <property type="evidence" value="ECO:0007669"/>
    <property type="project" value="TreeGrafter"/>
</dbReference>
<keyword evidence="12" id="KW-1185">Reference proteome</keyword>
<accession>A0A9W8I9V5</accession>
<evidence type="ECO:0000256" key="4">
    <source>
        <dbReference type="ARBA" id="ARBA00022723"/>
    </source>
</evidence>
<dbReference type="Proteomes" id="UP001139887">
    <property type="component" value="Unassembled WGS sequence"/>
</dbReference>
<evidence type="ECO:0000256" key="3">
    <source>
        <dbReference type="ARBA" id="ARBA00008646"/>
    </source>
</evidence>
<dbReference type="InterPro" id="IPR001017">
    <property type="entry name" value="DH_E1"/>
</dbReference>
<dbReference type="PANTHER" id="PTHR43380">
    <property type="entry name" value="2-OXOISOVALERATE DEHYDROGENASE SUBUNIT ALPHA, MITOCHONDRIAL"/>
    <property type="match status" value="1"/>
</dbReference>
<keyword evidence="8" id="KW-0496">Mitochondrion</keyword>
<gene>
    <name evidence="11" type="ORF">IWW36_004369</name>
</gene>
<feature type="domain" description="Dehydrogenase E1 component" evidence="10">
    <location>
        <begin position="91"/>
        <end position="388"/>
    </location>
</feature>
<proteinExistence type="inferred from homology"/>
<comment type="function">
    <text evidence="9">The branched-chain alpha-keto dehydrogenase complex catalyzes the overall conversion of alpha-keto acids to acyl-CoA and CO(2). It contains multiple copies of three enzymatic components: branched-chain alpha-keto acid decarboxylase (E1), lipoamide acyltransferase (E2) and lipoamide dehydrogenase (E3).</text>
</comment>
<dbReference type="InterPro" id="IPR029061">
    <property type="entry name" value="THDP-binding"/>
</dbReference>
<dbReference type="FunFam" id="3.40.50.970:FF:000015">
    <property type="entry name" value="2-oxoisovalerate dehydrogenase subunit alpha"/>
    <property type="match status" value="1"/>
</dbReference>
<comment type="cofactor">
    <cofactor evidence="1 9">
        <name>thiamine diphosphate</name>
        <dbReference type="ChEBI" id="CHEBI:58937"/>
    </cofactor>
</comment>
<sequence length="429" mass="48247">MLSKLATRCMRGTLMNHRLDGSKMGLSTSCQLLRKKVMFPGALNSEYTHNLQFVSNVQSIPTYQVMDTDGKVLDTAHEPQVSKEDARKLYKNMLTLNAMDQVLYEAQRQGRISFYMTSFGEEALIGSAAALDPKDMVFGQYREAGVLLQRGFTLTQFMNQCYSNERDLGKGRQMPIHYGTKELNFQTISSPLATQIPQATGAAYAMRREGNRLCTICYFGEGAASEGDFHAGLNMAATLGCPVIFYCRNNGYAISTPSIEQYRGDGIASRGLGYGIDTIRVDGNDIWAIYAATKAARAIAVEQNKPVLIEAMTYRVSHHSTSDDSSAYRPKKEVEDWSKRDNPISRMRAWLENKGWWTRGEDVEISKSAKAEVLAAFAAAEKLKKPAIRHLFEDVYDEIPLSLQRERAEIEELVQKYPDYYQVNDFAKQ</sequence>
<comment type="similarity">
    <text evidence="3 9">Belongs to the BCKDHA family.</text>
</comment>
<evidence type="ECO:0000256" key="1">
    <source>
        <dbReference type="ARBA" id="ARBA00001964"/>
    </source>
</evidence>
<dbReference type="AlphaFoldDB" id="A0A9W8I9V5"/>
<dbReference type="EC" id="1.2.4.4" evidence="9"/>
<keyword evidence="4" id="KW-0479">Metal-binding</keyword>
<dbReference type="SUPFAM" id="SSF52518">
    <property type="entry name" value="Thiamin diphosphate-binding fold (THDP-binding)"/>
    <property type="match status" value="1"/>
</dbReference>
<dbReference type="OrthoDB" id="3845at2759"/>
<evidence type="ECO:0000259" key="10">
    <source>
        <dbReference type="Pfam" id="PF00676"/>
    </source>
</evidence>
<comment type="subcellular location">
    <subcellularLocation>
        <location evidence="2">Mitochondrion matrix</location>
    </subcellularLocation>
</comment>
<dbReference type="EMBL" id="JANBUW010000548">
    <property type="protein sequence ID" value="KAJ2846401.1"/>
    <property type="molecule type" value="Genomic_DNA"/>
</dbReference>
<evidence type="ECO:0000313" key="11">
    <source>
        <dbReference type="EMBL" id="KAJ2846401.1"/>
    </source>
</evidence>
<evidence type="ECO:0000313" key="12">
    <source>
        <dbReference type="Proteomes" id="UP001139887"/>
    </source>
</evidence>
<evidence type="ECO:0000256" key="8">
    <source>
        <dbReference type="ARBA" id="ARBA00023128"/>
    </source>
</evidence>
<keyword evidence="5" id="KW-0809">Transit peptide</keyword>
<dbReference type="CDD" id="cd02000">
    <property type="entry name" value="TPP_E1_PDC_ADC_BCADC"/>
    <property type="match status" value="1"/>
</dbReference>
<evidence type="ECO:0000256" key="6">
    <source>
        <dbReference type="ARBA" id="ARBA00022958"/>
    </source>
</evidence>
<evidence type="ECO:0000256" key="9">
    <source>
        <dbReference type="RuleBase" id="RU365014"/>
    </source>
</evidence>
<evidence type="ECO:0000256" key="7">
    <source>
        <dbReference type="ARBA" id="ARBA00023002"/>
    </source>
</evidence>
<evidence type="ECO:0000256" key="2">
    <source>
        <dbReference type="ARBA" id="ARBA00004305"/>
    </source>
</evidence>
<keyword evidence="7 9" id="KW-0560">Oxidoreductase</keyword>
<dbReference type="InterPro" id="IPR050771">
    <property type="entry name" value="Alpha-ketoacid_DH_E1_comp"/>
</dbReference>
<dbReference type="PANTHER" id="PTHR43380:SF1">
    <property type="entry name" value="2-OXOISOVALERATE DEHYDROGENASE SUBUNIT ALPHA, MITOCHONDRIAL"/>
    <property type="match status" value="1"/>
</dbReference>
<dbReference type="Pfam" id="PF00676">
    <property type="entry name" value="E1_dh"/>
    <property type="match status" value="1"/>
</dbReference>
<comment type="catalytic activity">
    <reaction evidence="9">
        <text>N(6)-[(R)-lipoyl]-L-lysyl-[protein] + 3-methyl-2-oxobutanoate + H(+) = N(6)-[(R)-S(8)-2-methylpropanoyldihydrolipoyl]-L-lysyl-[protein] + CO2</text>
        <dbReference type="Rhea" id="RHEA:13457"/>
        <dbReference type="Rhea" id="RHEA-COMP:10474"/>
        <dbReference type="Rhea" id="RHEA-COMP:10497"/>
        <dbReference type="ChEBI" id="CHEBI:11851"/>
        <dbReference type="ChEBI" id="CHEBI:15378"/>
        <dbReference type="ChEBI" id="CHEBI:16526"/>
        <dbReference type="ChEBI" id="CHEBI:83099"/>
        <dbReference type="ChEBI" id="CHEBI:83142"/>
        <dbReference type="EC" id="1.2.4.4"/>
    </reaction>
</comment>
<dbReference type="GO" id="GO:0003863">
    <property type="term" value="F:branched-chain 2-oxo acid dehydrogenase activity"/>
    <property type="evidence" value="ECO:0007669"/>
    <property type="project" value="UniProtKB-EC"/>
</dbReference>
<name>A0A9W8I9V5_9FUNG</name>
<evidence type="ECO:0000256" key="5">
    <source>
        <dbReference type="ARBA" id="ARBA00022946"/>
    </source>
</evidence>
<comment type="caution">
    <text evidence="11">The sequence shown here is derived from an EMBL/GenBank/DDBJ whole genome shotgun (WGS) entry which is preliminary data.</text>
</comment>
<dbReference type="Gene3D" id="3.40.50.970">
    <property type="match status" value="1"/>
</dbReference>